<sequence>MRQMLEQLCNLPGGSGREKKVREYILTQITPYCTCRVDALGNIIAEKKGRNRAPQKILFSAHMDEVAFIITSVTDDGYLRFEPVGGIEPEAVVCRVLHVGDVQGVVGTKPVHLLTKAERETPLSFDDLLIDIGAADREEALSFVQPGDYAYFLPNYAAHDGKIVSKALDDRAGCMLLIEMIRSDLKYDCTFAFCVQEEVGLRGAGCVARQVEPDVAVVVETTTAGDLCGVTGAERVCVLGEGPVVSFMDGRTVYDHALYSKIMSAAKEAGIPVQTKTKIAGGNDAGALQTGASGAKVAAVSLPGRYIHGCAGVVSSKDLAAARQLLFQIMDQVL</sequence>
<dbReference type="SUPFAM" id="SSF101821">
    <property type="entry name" value="Aminopeptidase/glucanase lid domain"/>
    <property type="match status" value="1"/>
</dbReference>
<evidence type="ECO:0000256" key="8">
    <source>
        <dbReference type="PIRSR" id="PIRSR001123-2"/>
    </source>
</evidence>
<gene>
    <name evidence="9" type="ORF">IAD23_04110</name>
</gene>
<evidence type="ECO:0000256" key="5">
    <source>
        <dbReference type="ARBA" id="ARBA00022801"/>
    </source>
</evidence>
<keyword evidence="5" id="KW-0378">Hydrolase</keyword>
<dbReference type="SUPFAM" id="SSF53187">
    <property type="entry name" value="Zn-dependent exopeptidases"/>
    <property type="match status" value="1"/>
</dbReference>
<evidence type="ECO:0000256" key="3">
    <source>
        <dbReference type="ARBA" id="ARBA00022670"/>
    </source>
</evidence>
<dbReference type="Proteomes" id="UP000824125">
    <property type="component" value="Unassembled WGS sequence"/>
</dbReference>
<comment type="cofactor">
    <cofactor evidence="8">
        <name>a divalent metal cation</name>
        <dbReference type="ChEBI" id="CHEBI:60240"/>
    </cofactor>
    <text evidence="8">Binds 2 divalent metal cations per subunit.</text>
</comment>
<dbReference type="PANTHER" id="PTHR32481">
    <property type="entry name" value="AMINOPEPTIDASE"/>
    <property type="match status" value="1"/>
</dbReference>
<dbReference type="Pfam" id="PF05343">
    <property type="entry name" value="Peptidase_M42"/>
    <property type="match status" value="1"/>
</dbReference>
<accession>A0A9D1MUM9</accession>
<feature type="binding site" evidence="8">
    <location>
        <position position="308"/>
    </location>
    <ligand>
        <name>Zn(2+)</name>
        <dbReference type="ChEBI" id="CHEBI:29105"/>
        <label>2</label>
    </ligand>
</feature>
<dbReference type="PANTHER" id="PTHR32481:SF5">
    <property type="entry name" value="ENDOGLUCANASE"/>
    <property type="match status" value="1"/>
</dbReference>
<dbReference type="InterPro" id="IPR008007">
    <property type="entry name" value="Peptidase_M42"/>
</dbReference>
<dbReference type="PIRSF" id="PIRSF001123">
    <property type="entry name" value="PepA_GA"/>
    <property type="match status" value="1"/>
</dbReference>
<dbReference type="Gene3D" id="2.40.30.40">
    <property type="entry name" value="Peptidase M42, domain 2"/>
    <property type="match status" value="1"/>
</dbReference>
<evidence type="ECO:0000256" key="1">
    <source>
        <dbReference type="ARBA" id="ARBA00006272"/>
    </source>
</evidence>
<evidence type="ECO:0000313" key="10">
    <source>
        <dbReference type="Proteomes" id="UP000824125"/>
    </source>
</evidence>
<feature type="binding site" evidence="8">
    <location>
        <position position="198"/>
    </location>
    <ligand>
        <name>Zn(2+)</name>
        <dbReference type="ChEBI" id="CHEBI:29105"/>
        <label>2</label>
    </ligand>
</feature>
<dbReference type="EMBL" id="DVNM01000021">
    <property type="protein sequence ID" value="HIU69121.1"/>
    <property type="molecule type" value="Genomic_DNA"/>
</dbReference>
<reference evidence="9" key="2">
    <citation type="journal article" date="2021" name="PeerJ">
        <title>Extensive microbial diversity within the chicken gut microbiome revealed by metagenomics and culture.</title>
        <authorList>
            <person name="Gilroy R."/>
            <person name="Ravi A."/>
            <person name="Getino M."/>
            <person name="Pursley I."/>
            <person name="Horton D.L."/>
            <person name="Alikhan N.F."/>
            <person name="Baker D."/>
            <person name="Gharbi K."/>
            <person name="Hall N."/>
            <person name="Watson M."/>
            <person name="Adriaenssens E.M."/>
            <person name="Foster-Nyarko E."/>
            <person name="Jarju S."/>
            <person name="Secka A."/>
            <person name="Antonio M."/>
            <person name="Oren A."/>
            <person name="Chaudhuri R.R."/>
            <person name="La Ragione R."/>
            <person name="Hildebrand F."/>
            <person name="Pallen M.J."/>
        </authorList>
    </citation>
    <scope>NUCLEOTIDE SEQUENCE</scope>
    <source>
        <strain evidence="9">CHK176-6737</strain>
    </source>
</reference>
<dbReference type="GO" id="GO:0004177">
    <property type="term" value="F:aminopeptidase activity"/>
    <property type="evidence" value="ECO:0007669"/>
    <property type="project" value="UniProtKB-UniRule"/>
</dbReference>
<feature type="binding site" evidence="8">
    <location>
        <position position="169"/>
    </location>
    <ligand>
        <name>Zn(2+)</name>
        <dbReference type="ChEBI" id="CHEBI:29105"/>
        <label>2</label>
    </ligand>
</feature>
<feature type="binding site" evidence="8">
    <location>
        <position position="220"/>
    </location>
    <ligand>
        <name>Zn(2+)</name>
        <dbReference type="ChEBI" id="CHEBI:29105"/>
        <label>1</label>
    </ligand>
</feature>
<dbReference type="Gene3D" id="3.40.630.10">
    <property type="entry name" value="Zn peptidases"/>
    <property type="match status" value="1"/>
</dbReference>
<dbReference type="GO" id="GO:0006508">
    <property type="term" value="P:proteolysis"/>
    <property type="evidence" value="ECO:0007669"/>
    <property type="project" value="UniProtKB-KW"/>
</dbReference>
<organism evidence="9 10">
    <name type="scientific">Candidatus Scybalenecus merdavium</name>
    <dbReference type="NCBI Taxonomy" id="2840939"/>
    <lineage>
        <taxon>Bacteria</taxon>
        <taxon>Bacillati</taxon>
        <taxon>Bacillota</taxon>
        <taxon>Clostridia</taxon>
        <taxon>Eubacteriales</taxon>
        <taxon>Oscillospiraceae</taxon>
        <taxon>Oscillospiraceae incertae sedis</taxon>
        <taxon>Candidatus Scybalenecus</taxon>
    </lineage>
</organism>
<evidence type="ECO:0000256" key="7">
    <source>
        <dbReference type="PIRSR" id="PIRSR001123-1"/>
    </source>
</evidence>
<dbReference type="GO" id="GO:0046872">
    <property type="term" value="F:metal ion binding"/>
    <property type="evidence" value="ECO:0007669"/>
    <property type="project" value="UniProtKB-UniRule"/>
</dbReference>
<keyword evidence="2" id="KW-0031">Aminopeptidase</keyword>
<evidence type="ECO:0000313" key="9">
    <source>
        <dbReference type="EMBL" id="HIU69121.1"/>
    </source>
</evidence>
<feature type="binding site" evidence="8">
    <location>
        <position position="62"/>
    </location>
    <ligand>
        <name>Zn(2+)</name>
        <dbReference type="ChEBI" id="CHEBI:29105"/>
        <label>1</label>
    </ligand>
</feature>
<comment type="caution">
    <text evidence="9">The sequence shown here is derived from an EMBL/GenBank/DDBJ whole genome shotgun (WGS) entry which is preliminary data.</text>
</comment>
<evidence type="ECO:0000256" key="6">
    <source>
        <dbReference type="PIRNR" id="PIRNR001123"/>
    </source>
</evidence>
<evidence type="ECO:0000256" key="2">
    <source>
        <dbReference type="ARBA" id="ARBA00022438"/>
    </source>
</evidence>
<dbReference type="InterPro" id="IPR023367">
    <property type="entry name" value="Peptidase_M42_dom2"/>
</dbReference>
<feature type="active site" description="Proton acceptor" evidence="7">
    <location>
        <position position="197"/>
    </location>
</feature>
<feature type="binding site" evidence="8">
    <location>
        <position position="169"/>
    </location>
    <ligand>
        <name>Zn(2+)</name>
        <dbReference type="ChEBI" id="CHEBI:29105"/>
        <label>1</label>
    </ligand>
</feature>
<keyword evidence="3" id="KW-0645">Protease</keyword>
<keyword evidence="4 8" id="KW-0479">Metal-binding</keyword>
<reference evidence="9" key="1">
    <citation type="submission" date="2020-10" db="EMBL/GenBank/DDBJ databases">
        <authorList>
            <person name="Gilroy R."/>
        </authorList>
    </citation>
    <scope>NUCLEOTIDE SEQUENCE</scope>
    <source>
        <strain evidence="9">CHK176-6737</strain>
    </source>
</reference>
<dbReference type="InterPro" id="IPR051464">
    <property type="entry name" value="Peptidase_M42_aminopept"/>
</dbReference>
<evidence type="ECO:0000256" key="4">
    <source>
        <dbReference type="ARBA" id="ARBA00022723"/>
    </source>
</evidence>
<protein>
    <submittedName>
        <fullName evidence="9">M42 family metallopeptidase</fullName>
    </submittedName>
</protein>
<dbReference type="AlphaFoldDB" id="A0A9D1MUM9"/>
<comment type="similarity">
    <text evidence="1 6">Belongs to the peptidase M42 family.</text>
</comment>
<name>A0A9D1MUM9_9FIRM</name>
<proteinExistence type="inferred from homology"/>